<sequence length="101" mass="11265">RRAEFQQMIQLVHQQVPVASVEAIRYDLETTKNVQKTIANLNERVAAAARAANKSSSSTTTTSTGAMTNSSGGNGHRQTYERLKQELIEKNRQLFLNKNCN</sequence>
<dbReference type="Proteomes" id="UP000663845">
    <property type="component" value="Unassembled WGS sequence"/>
</dbReference>
<dbReference type="Gene3D" id="1.10.8.10">
    <property type="entry name" value="DNA helicase RuvA subunit, C-terminal domain"/>
    <property type="match status" value="1"/>
</dbReference>
<feature type="non-terminal residue" evidence="2">
    <location>
        <position position="1"/>
    </location>
</feature>
<evidence type="ECO:0000256" key="1">
    <source>
        <dbReference type="SAM" id="MobiDB-lite"/>
    </source>
</evidence>
<comment type="caution">
    <text evidence="2">The sequence shown here is derived from an EMBL/GenBank/DDBJ whole genome shotgun (WGS) entry which is preliminary data.</text>
</comment>
<dbReference type="AlphaFoldDB" id="A0A815XZS8"/>
<evidence type="ECO:0000313" key="2">
    <source>
        <dbReference type="EMBL" id="CAF1564632.1"/>
    </source>
</evidence>
<accession>A0A815XZS8</accession>
<protein>
    <submittedName>
        <fullName evidence="2">Uncharacterized protein</fullName>
    </submittedName>
</protein>
<name>A0A815XZS8_9BILA</name>
<proteinExistence type="predicted"/>
<dbReference type="EMBL" id="CAJNOG010007305">
    <property type="protein sequence ID" value="CAF1564632.1"/>
    <property type="molecule type" value="Genomic_DNA"/>
</dbReference>
<evidence type="ECO:0000313" key="3">
    <source>
        <dbReference type="Proteomes" id="UP000663845"/>
    </source>
</evidence>
<gene>
    <name evidence="2" type="ORF">JYZ213_LOCUS47072</name>
</gene>
<feature type="compositionally biased region" description="Low complexity" evidence="1">
    <location>
        <begin position="50"/>
        <end position="71"/>
    </location>
</feature>
<feature type="region of interest" description="Disordered" evidence="1">
    <location>
        <begin position="50"/>
        <end position="77"/>
    </location>
</feature>
<organism evidence="2 3">
    <name type="scientific">Adineta steineri</name>
    <dbReference type="NCBI Taxonomy" id="433720"/>
    <lineage>
        <taxon>Eukaryota</taxon>
        <taxon>Metazoa</taxon>
        <taxon>Spiralia</taxon>
        <taxon>Gnathifera</taxon>
        <taxon>Rotifera</taxon>
        <taxon>Eurotatoria</taxon>
        <taxon>Bdelloidea</taxon>
        <taxon>Adinetida</taxon>
        <taxon>Adinetidae</taxon>
        <taxon>Adineta</taxon>
    </lineage>
</organism>
<reference evidence="2" key="1">
    <citation type="submission" date="2021-02" db="EMBL/GenBank/DDBJ databases">
        <authorList>
            <person name="Nowell W R."/>
        </authorList>
    </citation>
    <scope>NUCLEOTIDE SEQUENCE</scope>
</reference>